<gene>
    <name evidence="1" type="ORF">GZ1C11_28</name>
</gene>
<sequence>MNDTLVGIYGSGTSLNVTNGTGGGAASGLTGFYSHHFNDSELTIMAIYADGSAKVMFGAETRVLNPGDEWLETRGPVKRYEETGALINESFVTAIRNFGLWDKSKIEQHAVIGDIVSDTEFYEGQKVLIDGEYRGWNCSGVSGPGITRSDWCVRDGTIIIYVTGKSSGLDYPDDIGERVIVTGFVRVTESDIVYIRGNERRDI</sequence>
<proteinExistence type="predicted"/>
<accession>Q64CT3</accession>
<organism evidence="1">
    <name type="scientific">Uncultured archaeon GZfos26G2</name>
    <dbReference type="NCBI Taxonomy" id="3386331"/>
    <lineage>
        <taxon>Archaea</taxon>
        <taxon>Methanobacteriati</taxon>
        <taxon>Methanobacteriota</taxon>
        <taxon>Stenosarchaea group</taxon>
        <taxon>Methanomicrobia</taxon>
        <taxon>Candidatus Methanophagales</taxon>
        <taxon>Candidatus Methanophagaceae</taxon>
        <taxon>Candidatus Methanophaga</taxon>
    </lineage>
</organism>
<name>Q64CT3_UNCAG</name>
<evidence type="ECO:0000313" key="1">
    <source>
        <dbReference type="EMBL" id="AAU82794.1"/>
    </source>
</evidence>
<reference evidence="1" key="1">
    <citation type="journal article" date="2004" name="Science">
        <title>Reverse methanogenesis: testing the hypothesis with environmental genomics.</title>
        <authorList>
            <person name="Hallam S.J."/>
            <person name="Putnam N."/>
            <person name="Preston C.M."/>
            <person name="Detter J.C."/>
            <person name="Rokhsar D."/>
            <person name="Richardson P.M."/>
            <person name="DeLong E.F."/>
        </authorList>
    </citation>
    <scope>NUCLEOTIDE SEQUENCE</scope>
</reference>
<dbReference type="EMBL" id="AY714832">
    <property type="protein sequence ID" value="AAU82794.1"/>
    <property type="molecule type" value="Genomic_DNA"/>
</dbReference>
<reference evidence="1" key="2">
    <citation type="submission" date="2004-08" db="EMBL/GenBank/DDBJ databases">
        <authorList>
            <person name="Putnam N."/>
            <person name="Detter J.C."/>
            <person name="Richardson P.M."/>
            <person name="Rokhsar D."/>
        </authorList>
    </citation>
    <scope>NUCLEOTIDE SEQUENCE</scope>
</reference>
<protein>
    <submittedName>
        <fullName evidence="1">Uncharacterized protein</fullName>
    </submittedName>
</protein>
<dbReference type="AlphaFoldDB" id="Q64CT3"/>